<dbReference type="RefSeq" id="WP_010917052.1">
    <property type="nucleotide sequence ID" value="NC_002689.2"/>
</dbReference>
<dbReference type="InterPro" id="IPR052045">
    <property type="entry name" value="Sulfur_Carrier/Prot_Modifier"/>
</dbReference>
<dbReference type="AlphaFoldDB" id="Q97AK2"/>
<dbReference type="InterPro" id="IPR054834">
    <property type="entry name" value="SAMP1_3"/>
</dbReference>
<proteinExistence type="predicted"/>
<dbReference type="InterPro" id="IPR003749">
    <property type="entry name" value="ThiS/MoaD-like"/>
</dbReference>
<dbReference type="PANTHER" id="PTHR38031">
    <property type="entry name" value="SULFUR CARRIER PROTEIN SLR0821-RELATED"/>
    <property type="match status" value="1"/>
</dbReference>
<dbReference type="EMBL" id="BA000011">
    <property type="protein sequence ID" value="BAB59950.1"/>
    <property type="molecule type" value="Genomic_DNA"/>
</dbReference>
<dbReference type="NCBIfam" id="NF041918">
    <property type="entry name" value="SAMP1"/>
    <property type="match status" value="1"/>
</dbReference>
<dbReference type="STRING" id="273116.gene:9381598"/>
<evidence type="ECO:0000313" key="2">
    <source>
        <dbReference type="Proteomes" id="UP000001017"/>
    </source>
</evidence>
<dbReference type="InterPro" id="IPR016155">
    <property type="entry name" value="Mopterin_synth/thiamin_S_b"/>
</dbReference>
<evidence type="ECO:0000313" key="1">
    <source>
        <dbReference type="EMBL" id="BAB59950.1"/>
    </source>
</evidence>
<dbReference type="CDD" id="cd17505">
    <property type="entry name" value="Ubl_SAMP1_like"/>
    <property type="match status" value="1"/>
</dbReference>
<reference evidence="1 2" key="1">
    <citation type="journal article" date="1999" name="Proc. Jpn. Acad.">
        <title>Determination of the complete genomic DNA sequence of Thermoplasma volvanium GSS1.</title>
        <authorList>
            <person name="Kawashima T."/>
            <person name="Yamamoto Y."/>
            <person name="Aramaki H."/>
            <person name="Nunoshiba T."/>
            <person name="Kawamoto T."/>
            <person name="Watanabe K."/>
            <person name="Yamazaki M."/>
            <person name="Kanehori K."/>
            <person name="Amano N."/>
            <person name="Ohya Y."/>
            <person name="Makino K."/>
            <person name="Suzuki M."/>
        </authorList>
    </citation>
    <scope>NUCLEOTIDE SEQUENCE [LARGE SCALE GENOMIC DNA]</scope>
    <source>
        <strain evidence="2">ATCC 51530 / DSM 4299 / JCM 9571 / NBRC 15438 / GSS1</strain>
    </source>
</reference>
<protein>
    <submittedName>
        <fullName evidence="1">Molybdopterin converting factor subunit 1</fullName>
    </submittedName>
</protein>
<dbReference type="HOGENOM" id="CLU_114601_1_2_2"/>
<dbReference type="PaxDb" id="273116-14325024"/>
<accession>Q97AK2</accession>
<name>Q97AK2_THEVO</name>
<dbReference type="eggNOG" id="arCOG00536">
    <property type="taxonomic scope" value="Archaea"/>
</dbReference>
<dbReference type="GeneID" id="1441900"/>
<sequence length="91" mass="10193">MSVTVRYYANLRSVTGKKLEEFDGIKNIDDLISLLNQEYGEKFRKLMYNGNELYPNVIILLNGNNINSIEGLKTPLKDGDNIDVFPPVAGG</sequence>
<dbReference type="InterPro" id="IPR012675">
    <property type="entry name" value="Beta-grasp_dom_sf"/>
</dbReference>
<organism evidence="1 2">
    <name type="scientific">Thermoplasma volcanium (strain ATCC 51530 / DSM 4299 / JCM 9571 / NBRC 15438 / GSS1)</name>
    <dbReference type="NCBI Taxonomy" id="273116"/>
    <lineage>
        <taxon>Archaea</taxon>
        <taxon>Methanobacteriati</taxon>
        <taxon>Thermoplasmatota</taxon>
        <taxon>Thermoplasmata</taxon>
        <taxon>Thermoplasmatales</taxon>
        <taxon>Thermoplasmataceae</taxon>
        <taxon>Thermoplasma</taxon>
    </lineage>
</organism>
<reference evidence="1 2" key="2">
    <citation type="journal article" date="2000" name="Proc. Natl. Acad. Sci. U.S.A.">
        <title>Archaeal adaptation to higher temperatures revealed by genomic sequence of Thermoplasma volcanium.</title>
        <authorList>
            <person name="Kawashima T."/>
            <person name="Amano N."/>
            <person name="Koike H."/>
            <person name="Makino S."/>
            <person name="Higuchi S."/>
            <person name="Kawashima-Ohya Y."/>
            <person name="Watanabe K."/>
            <person name="Yamazaki M."/>
            <person name="Kanehori K."/>
            <person name="Kawamoto T."/>
            <person name="Nunoshiba T."/>
            <person name="Yamamoto Y."/>
            <person name="Aramaki H."/>
            <person name="Makino K."/>
            <person name="Suzuki M."/>
        </authorList>
    </citation>
    <scope>NUCLEOTIDE SEQUENCE [LARGE SCALE GENOMIC DNA]</scope>
    <source>
        <strain evidence="2">ATCC 51530 / DSM 4299 / JCM 9571 / NBRC 15438 / GSS1</strain>
    </source>
</reference>
<keyword evidence="2" id="KW-1185">Reference proteome</keyword>
<dbReference type="NCBIfam" id="TIGR01687">
    <property type="entry name" value="moaD_arch"/>
    <property type="match status" value="1"/>
</dbReference>
<dbReference type="Proteomes" id="UP000001017">
    <property type="component" value="Chromosome"/>
</dbReference>
<dbReference type="InterPro" id="IPR010038">
    <property type="entry name" value="MoaD_arc-typ"/>
</dbReference>
<dbReference type="SUPFAM" id="SSF54285">
    <property type="entry name" value="MoaD/ThiS"/>
    <property type="match status" value="1"/>
</dbReference>
<dbReference type="Gene3D" id="3.10.20.30">
    <property type="match status" value="1"/>
</dbReference>
<dbReference type="Pfam" id="PF02597">
    <property type="entry name" value="ThiS"/>
    <property type="match status" value="1"/>
</dbReference>
<dbReference type="PANTHER" id="PTHR38031:SF1">
    <property type="entry name" value="SULFUR CARRIER PROTEIN CYSO"/>
    <property type="match status" value="1"/>
</dbReference>
<dbReference type="OrthoDB" id="98357at2157"/>
<dbReference type="KEGG" id="tvo:TVG0808580"/>
<gene>
    <name evidence="1" type="ORF">TVG0808580</name>
</gene>